<dbReference type="InterPro" id="IPR010512">
    <property type="entry name" value="DUF1091"/>
</dbReference>
<evidence type="ECO:0000256" key="1">
    <source>
        <dbReference type="ARBA" id="ARBA00022729"/>
    </source>
</evidence>
<gene>
    <name evidence="2" type="primary">Dgri\GH14810</name>
    <name evidence="2" type="ORF">Dgri_GH14810</name>
</gene>
<proteinExistence type="predicted"/>
<dbReference type="HOGENOM" id="CLU_1344533_0_0_1"/>
<dbReference type="Pfam" id="PF06477">
    <property type="entry name" value="DUF1091"/>
    <property type="match status" value="1"/>
</dbReference>
<protein>
    <submittedName>
        <fullName evidence="2">GH14810</fullName>
    </submittedName>
</protein>
<dbReference type="PANTHER" id="PTHR20898">
    <property type="entry name" value="DAEDALUS ON 3-RELATED-RELATED"/>
    <property type="match status" value="1"/>
</dbReference>
<dbReference type="PhylomeDB" id="B4J396"/>
<keyword evidence="1" id="KW-0732">Signal</keyword>
<dbReference type="OrthoDB" id="8186735at2759"/>
<dbReference type="InterPro" id="IPR036846">
    <property type="entry name" value="GM2-AP_sf"/>
</dbReference>
<dbReference type="EMBL" id="CH916366">
    <property type="protein sequence ID" value="EDV97195.1"/>
    <property type="molecule type" value="Genomic_DNA"/>
</dbReference>
<name>B4J396_DROGR</name>
<dbReference type="SUPFAM" id="SSF63707">
    <property type="entry name" value="Ganglioside M2 (gm2) activator"/>
    <property type="match status" value="1"/>
</dbReference>
<dbReference type="OMA" id="GAWRSFK"/>
<dbReference type="InParanoid" id="B4J396"/>
<dbReference type="PANTHER" id="PTHR20898:SF1">
    <property type="entry name" value="MD-2-RELATED LIPID-RECOGNITION DOMAIN-CONTAINING PROTEIN"/>
    <property type="match status" value="1"/>
</dbReference>
<dbReference type="KEGG" id="dgr:6556667"/>
<reference evidence="2 3" key="1">
    <citation type="journal article" date="2007" name="Nature">
        <title>Evolution of genes and genomes on the Drosophila phylogeny.</title>
        <authorList>
            <consortium name="Drosophila 12 Genomes Consortium"/>
            <person name="Clark A.G."/>
            <person name="Eisen M.B."/>
            <person name="Smith D.R."/>
            <person name="Bergman C.M."/>
            <person name="Oliver B."/>
            <person name="Markow T.A."/>
            <person name="Kaufman T.C."/>
            <person name="Kellis M."/>
            <person name="Gelbart W."/>
            <person name="Iyer V.N."/>
            <person name="Pollard D.A."/>
            <person name="Sackton T.B."/>
            <person name="Larracuente A.M."/>
            <person name="Singh N.D."/>
            <person name="Abad J.P."/>
            <person name="Abt D.N."/>
            <person name="Adryan B."/>
            <person name="Aguade M."/>
            <person name="Akashi H."/>
            <person name="Anderson W.W."/>
            <person name="Aquadro C.F."/>
            <person name="Ardell D.H."/>
            <person name="Arguello R."/>
            <person name="Artieri C.G."/>
            <person name="Barbash D.A."/>
            <person name="Barker D."/>
            <person name="Barsanti P."/>
            <person name="Batterham P."/>
            <person name="Batzoglou S."/>
            <person name="Begun D."/>
            <person name="Bhutkar A."/>
            <person name="Blanco E."/>
            <person name="Bosak S.A."/>
            <person name="Bradley R.K."/>
            <person name="Brand A.D."/>
            <person name="Brent M.R."/>
            <person name="Brooks A.N."/>
            <person name="Brown R.H."/>
            <person name="Butlin R.K."/>
            <person name="Caggese C."/>
            <person name="Calvi B.R."/>
            <person name="Bernardo de Carvalho A."/>
            <person name="Caspi A."/>
            <person name="Castrezana S."/>
            <person name="Celniker S.E."/>
            <person name="Chang J.L."/>
            <person name="Chapple C."/>
            <person name="Chatterji S."/>
            <person name="Chinwalla A."/>
            <person name="Civetta A."/>
            <person name="Clifton S.W."/>
            <person name="Comeron J.M."/>
            <person name="Costello J.C."/>
            <person name="Coyne J.A."/>
            <person name="Daub J."/>
            <person name="David R.G."/>
            <person name="Delcher A.L."/>
            <person name="Delehaunty K."/>
            <person name="Do C.B."/>
            <person name="Ebling H."/>
            <person name="Edwards K."/>
            <person name="Eickbush T."/>
            <person name="Evans J.D."/>
            <person name="Filipski A."/>
            <person name="Findeiss S."/>
            <person name="Freyhult E."/>
            <person name="Fulton L."/>
            <person name="Fulton R."/>
            <person name="Garcia A.C."/>
            <person name="Gardiner A."/>
            <person name="Garfield D.A."/>
            <person name="Garvin B.E."/>
            <person name="Gibson G."/>
            <person name="Gilbert D."/>
            <person name="Gnerre S."/>
            <person name="Godfrey J."/>
            <person name="Good R."/>
            <person name="Gotea V."/>
            <person name="Gravely B."/>
            <person name="Greenberg A.J."/>
            <person name="Griffiths-Jones S."/>
            <person name="Gross S."/>
            <person name="Guigo R."/>
            <person name="Gustafson E.A."/>
            <person name="Haerty W."/>
            <person name="Hahn M.W."/>
            <person name="Halligan D.L."/>
            <person name="Halpern A.L."/>
            <person name="Halter G.M."/>
            <person name="Han M.V."/>
            <person name="Heger A."/>
            <person name="Hillier L."/>
            <person name="Hinrichs A.S."/>
            <person name="Holmes I."/>
            <person name="Hoskins R.A."/>
            <person name="Hubisz M.J."/>
            <person name="Hultmark D."/>
            <person name="Huntley M.A."/>
            <person name="Jaffe D.B."/>
            <person name="Jagadeeshan S."/>
            <person name="Jeck W.R."/>
            <person name="Johnson J."/>
            <person name="Jones C.D."/>
            <person name="Jordan W.C."/>
            <person name="Karpen G.H."/>
            <person name="Kataoka E."/>
            <person name="Keightley P.D."/>
            <person name="Kheradpour P."/>
            <person name="Kirkness E.F."/>
            <person name="Koerich L.B."/>
            <person name="Kristiansen K."/>
            <person name="Kudrna D."/>
            <person name="Kulathinal R.J."/>
            <person name="Kumar S."/>
            <person name="Kwok R."/>
            <person name="Lander E."/>
            <person name="Langley C.H."/>
            <person name="Lapoint R."/>
            <person name="Lazzaro B.P."/>
            <person name="Lee S.J."/>
            <person name="Levesque L."/>
            <person name="Li R."/>
            <person name="Lin C.F."/>
            <person name="Lin M.F."/>
            <person name="Lindblad-Toh K."/>
            <person name="Llopart A."/>
            <person name="Long M."/>
            <person name="Low L."/>
            <person name="Lozovsky E."/>
            <person name="Lu J."/>
            <person name="Luo M."/>
            <person name="Machado C.A."/>
            <person name="Makalowski W."/>
            <person name="Marzo M."/>
            <person name="Matsuda M."/>
            <person name="Matzkin L."/>
            <person name="McAllister B."/>
            <person name="McBride C.S."/>
            <person name="McKernan B."/>
            <person name="McKernan K."/>
            <person name="Mendez-Lago M."/>
            <person name="Minx P."/>
            <person name="Mollenhauer M.U."/>
            <person name="Montooth K."/>
            <person name="Mount S.M."/>
            <person name="Mu X."/>
            <person name="Myers E."/>
            <person name="Negre B."/>
            <person name="Newfeld S."/>
            <person name="Nielsen R."/>
            <person name="Noor M.A."/>
            <person name="O'Grady P."/>
            <person name="Pachter L."/>
            <person name="Papaceit M."/>
            <person name="Parisi M.J."/>
            <person name="Parisi M."/>
            <person name="Parts L."/>
            <person name="Pedersen J.S."/>
            <person name="Pesole G."/>
            <person name="Phillippy A.M."/>
            <person name="Ponting C.P."/>
            <person name="Pop M."/>
            <person name="Porcelli D."/>
            <person name="Powell J.R."/>
            <person name="Prohaska S."/>
            <person name="Pruitt K."/>
            <person name="Puig M."/>
            <person name="Quesneville H."/>
            <person name="Ram K.R."/>
            <person name="Rand D."/>
            <person name="Rasmussen M.D."/>
            <person name="Reed L.K."/>
            <person name="Reenan R."/>
            <person name="Reily A."/>
            <person name="Remington K.A."/>
            <person name="Rieger T.T."/>
            <person name="Ritchie M.G."/>
            <person name="Robin C."/>
            <person name="Rogers Y.H."/>
            <person name="Rohde C."/>
            <person name="Rozas J."/>
            <person name="Rubenfield M.J."/>
            <person name="Ruiz A."/>
            <person name="Russo S."/>
            <person name="Salzberg S.L."/>
            <person name="Sanchez-Gracia A."/>
            <person name="Saranga D.J."/>
            <person name="Sato H."/>
            <person name="Schaeffer S.W."/>
            <person name="Schatz M.C."/>
            <person name="Schlenke T."/>
            <person name="Schwartz R."/>
            <person name="Segarra C."/>
            <person name="Singh R.S."/>
            <person name="Sirot L."/>
            <person name="Sirota M."/>
            <person name="Sisneros N.B."/>
            <person name="Smith C.D."/>
            <person name="Smith T.F."/>
            <person name="Spieth J."/>
            <person name="Stage D.E."/>
            <person name="Stark A."/>
            <person name="Stephan W."/>
            <person name="Strausberg R.L."/>
            <person name="Strempel S."/>
            <person name="Sturgill D."/>
            <person name="Sutton G."/>
            <person name="Sutton G.G."/>
            <person name="Tao W."/>
            <person name="Teichmann S."/>
            <person name="Tobari Y.N."/>
            <person name="Tomimura Y."/>
            <person name="Tsolas J.M."/>
            <person name="Valente V.L."/>
            <person name="Venter E."/>
            <person name="Venter J.C."/>
            <person name="Vicario S."/>
            <person name="Vieira F.G."/>
            <person name="Vilella A.J."/>
            <person name="Villasante A."/>
            <person name="Walenz B."/>
            <person name="Wang J."/>
            <person name="Wasserman M."/>
            <person name="Watts T."/>
            <person name="Wilson D."/>
            <person name="Wilson R.K."/>
            <person name="Wing R.A."/>
            <person name="Wolfner M.F."/>
            <person name="Wong A."/>
            <person name="Wong G.K."/>
            <person name="Wu C.I."/>
            <person name="Wu G."/>
            <person name="Yamamoto D."/>
            <person name="Yang H.P."/>
            <person name="Yang S.P."/>
            <person name="Yorke J.A."/>
            <person name="Yoshida K."/>
            <person name="Zdobnov E."/>
            <person name="Zhang P."/>
            <person name="Zhang Y."/>
            <person name="Zimin A.V."/>
            <person name="Baldwin J."/>
            <person name="Abdouelleil A."/>
            <person name="Abdulkadir J."/>
            <person name="Abebe A."/>
            <person name="Abera B."/>
            <person name="Abreu J."/>
            <person name="Acer S.C."/>
            <person name="Aftuck L."/>
            <person name="Alexander A."/>
            <person name="An P."/>
            <person name="Anderson E."/>
            <person name="Anderson S."/>
            <person name="Arachi H."/>
            <person name="Azer M."/>
            <person name="Bachantsang P."/>
            <person name="Barry A."/>
            <person name="Bayul T."/>
            <person name="Berlin A."/>
            <person name="Bessette D."/>
            <person name="Bloom T."/>
            <person name="Blye J."/>
            <person name="Boguslavskiy L."/>
            <person name="Bonnet C."/>
            <person name="Boukhgalter B."/>
            <person name="Bourzgui I."/>
            <person name="Brown A."/>
            <person name="Cahill P."/>
            <person name="Channer S."/>
            <person name="Cheshatsang Y."/>
            <person name="Chuda L."/>
            <person name="Citroen M."/>
            <person name="Collymore A."/>
            <person name="Cooke P."/>
            <person name="Costello M."/>
            <person name="D'Aco K."/>
            <person name="Daza R."/>
            <person name="De Haan G."/>
            <person name="DeGray S."/>
            <person name="DeMaso C."/>
            <person name="Dhargay N."/>
            <person name="Dooley K."/>
            <person name="Dooley E."/>
            <person name="Doricent M."/>
            <person name="Dorje P."/>
            <person name="Dorjee K."/>
            <person name="Dupes A."/>
            <person name="Elong R."/>
            <person name="Falk J."/>
            <person name="Farina A."/>
            <person name="Faro S."/>
            <person name="Ferguson D."/>
            <person name="Fisher S."/>
            <person name="Foley C.D."/>
            <person name="Franke A."/>
            <person name="Friedrich D."/>
            <person name="Gadbois L."/>
            <person name="Gearin G."/>
            <person name="Gearin C.R."/>
            <person name="Giannoukos G."/>
            <person name="Goode T."/>
            <person name="Graham J."/>
            <person name="Grandbois E."/>
            <person name="Grewal S."/>
            <person name="Gyaltsen K."/>
            <person name="Hafez N."/>
            <person name="Hagos B."/>
            <person name="Hall J."/>
            <person name="Henson C."/>
            <person name="Hollinger A."/>
            <person name="Honan T."/>
            <person name="Huard M.D."/>
            <person name="Hughes L."/>
            <person name="Hurhula B."/>
            <person name="Husby M.E."/>
            <person name="Kamat A."/>
            <person name="Kanga B."/>
            <person name="Kashin S."/>
            <person name="Khazanovich D."/>
            <person name="Kisner P."/>
            <person name="Lance K."/>
            <person name="Lara M."/>
            <person name="Lee W."/>
            <person name="Lennon N."/>
            <person name="Letendre F."/>
            <person name="LeVine R."/>
            <person name="Lipovsky A."/>
            <person name="Liu X."/>
            <person name="Liu J."/>
            <person name="Liu S."/>
            <person name="Lokyitsang T."/>
            <person name="Lokyitsang Y."/>
            <person name="Lubonja R."/>
            <person name="Lui A."/>
            <person name="MacDonald P."/>
            <person name="Magnisalis V."/>
            <person name="Maru K."/>
            <person name="Matthews C."/>
            <person name="McCusker W."/>
            <person name="McDonough S."/>
            <person name="Mehta T."/>
            <person name="Meldrim J."/>
            <person name="Meneus L."/>
            <person name="Mihai O."/>
            <person name="Mihalev A."/>
            <person name="Mihova T."/>
            <person name="Mittelman R."/>
            <person name="Mlenga V."/>
            <person name="Montmayeur A."/>
            <person name="Mulrain L."/>
            <person name="Navidi A."/>
            <person name="Naylor J."/>
            <person name="Negash T."/>
            <person name="Nguyen T."/>
            <person name="Nguyen N."/>
            <person name="Nicol R."/>
            <person name="Norbu C."/>
            <person name="Norbu N."/>
            <person name="Novod N."/>
            <person name="O'Neill B."/>
            <person name="Osman S."/>
            <person name="Markiewicz E."/>
            <person name="Oyono O.L."/>
            <person name="Patti C."/>
            <person name="Phunkhang P."/>
            <person name="Pierre F."/>
            <person name="Priest M."/>
            <person name="Raghuraman S."/>
            <person name="Rege F."/>
            <person name="Reyes R."/>
            <person name="Rise C."/>
            <person name="Rogov P."/>
            <person name="Ross K."/>
            <person name="Ryan E."/>
            <person name="Settipalli S."/>
            <person name="Shea T."/>
            <person name="Sherpa N."/>
            <person name="Shi L."/>
            <person name="Shih D."/>
            <person name="Sparrow T."/>
            <person name="Spaulding J."/>
            <person name="Stalker J."/>
            <person name="Stange-Thomann N."/>
            <person name="Stavropoulos S."/>
            <person name="Stone C."/>
            <person name="Strader C."/>
            <person name="Tesfaye S."/>
            <person name="Thomson T."/>
            <person name="Thoulutsang Y."/>
            <person name="Thoulutsang D."/>
            <person name="Topham K."/>
            <person name="Topping I."/>
            <person name="Tsamla T."/>
            <person name="Vassiliev H."/>
            <person name="Vo A."/>
            <person name="Wangchuk T."/>
            <person name="Wangdi T."/>
            <person name="Weiand M."/>
            <person name="Wilkinson J."/>
            <person name="Wilson A."/>
            <person name="Yadav S."/>
            <person name="Young G."/>
            <person name="Yu Q."/>
            <person name="Zembek L."/>
            <person name="Zhong D."/>
            <person name="Zimmer A."/>
            <person name="Zwirko Z."/>
            <person name="Jaffe D.B."/>
            <person name="Alvarez P."/>
            <person name="Brockman W."/>
            <person name="Butler J."/>
            <person name="Chin C."/>
            <person name="Gnerre S."/>
            <person name="Grabherr M."/>
            <person name="Kleber M."/>
            <person name="Mauceli E."/>
            <person name="MacCallum I."/>
        </authorList>
    </citation>
    <scope>NUCLEOTIDE SEQUENCE [LARGE SCALE GENOMIC DNA]</scope>
    <source>
        <strain evidence="3">Tucson 15287-2541.00</strain>
    </source>
</reference>
<dbReference type="SMART" id="SM00697">
    <property type="entry name" value="DM8"/>
    <property type="match status" value="1"/>
</dbReference>
<organism evidence="3">
    <name type="scientific">Drosophila grimshawi</name>
    <name type="common">Hawaiian fruit fly</name>
    <name type="synonym">Idiomyia grimshawi</name>
    <dbReference type="NCBI Taxonomy" id="7222"/>
    <lineage>
        <taxon>Eukaryota</taxon>
        <taxon>Metazoa</taxon>
        <taxon>Ecdysozoa</taxon>
        <taxon>Arthropoda</taxon>
        <taxon>Hexapoda</taxon>
        <taxon>Insecta</taxon>
        <taxon>Pterygota</taxon>
        <taxon>Neoptera</taxon>
        <taxon>Endopterygota</taxon>
        <taxon>Diptera</taxon>
        <taxon>Brachycera</taxon>
        <taxon>Muscomorpha</taxon>
        <taxon>Ephydroidea</taxon>
        <taxon>Drosophilidae</taxon>
        <taxon>Drosophila</taxon>
        <taxon>Hawaiian Drosophila</taxon>
    </lineage>
</organism>
<evidence type="ECO:0000313" key="3">
    <source>
        <dbReference type="Proteomes" id="UP000001070"/>
    </source>
</evidence>
<dbReference type="Gene3D" id="2.70.220.10">
    <property type="entry name" value="Ganglioside GM2 activator"/>
    <property type="match status" value="1"/>
</dbReference>
<dbReference type="AlphaFoldDB" id="B4J396"/>
<dbReference type="eggNOG" id="ENOG502TBAE">
    <property type="taxonomic scope" value="Eukaryota"/>
</dbReference>
<dbReference type="Proteomes" id="UP000001070">
    <property type="component" value="Unassembled WGS sequence"/>
</dbReference>
<evidence type="ECO:0000313" key="2">
    <source>
        <dbReference type="EMBL" id="EDV97195.1"/>
    </source>
</evidence>
<accession>B4J396</accession>
<keyword evidence="3" id="KW-1185">Reference proteome</keyword>
<sequence length="179" mass="20577">MLLLSCPKTLGWRSFKIDFTRFDFEANSKLVDVKVHSINTTGSGLSLVLNTIEIIDDVDLSASIALETNTGNYTNLLSKTFNFCKMIRERNSEPLMRSIYQDMMRYGKWFTECPVKKGTYTLQNYRVDEELLPSFLPETNFKSSFRFSGPKNEQILKGILYGRVDKSKGFNNLKMFSMG</sequence>